<gene>
    <name evidence="3" type="ORF">DQQ10_06860</name>
</gene>
<reference evidence="3 4" key="1">
    <citation type="submission" date="2018-06" db="EMBL/GenBank/DDBJ databases">
        <title>Chryseolinea flavus sp. nov., a member of the phylum Bacteroidetes isolated from soil.</title>
        <authorList>
            <person name="Li Y."/>
            <person name="Wang J."/>
        </authorList>
    </citation>
    <scope>NUCLEOTIDE SEQUENCE [LARGE SCALE GENOMIC DNA]</scope>
    <source>
        <strain evidence="3 4">SDU1-6</strain>
    </source>
</reference>
<evidence type="ECO:0000256" key="1">
    <source>
        <dbReference type="PROSITE-ProRule" id="PRU00339"/>
    </source>
</evidence>
<keyword evidence="4" id="KW-1185">Reference proteome</keyword>
<dbReference type="PANTHER" id="PTHR46825:SF9">
    <property type="entry name" value="BETA-LACTAMASE-RELATED DOMAIN-CONTAINING PROTEIN"/>
    <property type="match status" value="1"/>
</dbReference>
<name>A0A364Y630_9BACT</name>
<dbReference type="InterPro" id="IPR011990">
    <property type="entry name" value="TPR-like_helical_dom_sf"/>
</dbReference>
<dbReference type="PANTHER" id="PTHR46825">
    <property type="entry name" value="D-ALANYL-D-ALANINE-CARBOXYPEPTIDASE/ENDOPEPTIDASE AMPH"/>
    <property type="match status" value="1"/>
</dbReference>
<evidence type="ECO:0000259" key="2">
    <source>
        <dbReference type="Pfam" id="PF00144"/>
    </source>
</evidence>
<evidence type="ECO:0000313" key="3">
    <source>
        <dbReference type="EMBL" id="RAW02255.1"/>
    </source>
</evidence>
<dbReference type="SUPFAM" id="SSF56601">
    <property type="entry name" value="beta-lactamase/transpeptidase-like"/>
    <property type="match status" value="1"/>
</dbReference>
<dbReference type="AlphaFoldDB" id="A0A364Y630"/>
<dbReference type="SUPFAM" id="SSF48452">
    <property type="entry name" value="TPR-like"/>
    <property type="match status" value="1"/>
</dbReference>
<evidence type="ECO:0000313" key="4">
    <source>
        <dbReference type="Proteomes" id="UP000251889"/>
    </source>
</evidence>
<keyword evidence="1" id="KW-0802">TPR repeat</keyword>
<dbReference type="Gene3D" id="1.25.40.10">
    <property type="entry name" value="Tetratricopeptide repeat domain"/>
    <property type="match status" value="1"/>
</dbReference>
<dbReference type="InterPro" id="IPR019734">
    <property type="entry name" value="TPR_rpt"/>
</dbReference>
<dbReference type="PROSITE" id="PS50005">
    <property type="entry name" value="TPR"/>
    <property type="match status" value="1"/>
</dbReference>
<dbReference type="OrthoDB" id="9793489at2"/>
<organism evidence="3 4">
    <name type="scientific">Pseudochryseolinea flava</name>
    <dbReference type="NCBI Taxonomy" id="2059302"/>
    <lineage>
        <taxon>Bacteria</taxon>
        <taxon>Pseudomonadati</taxon>
        <taxon>Bacteroidota</taxon>
        <taxon>Cytophagia</taxon>
        <taxon>Cytophagales</taxon>
        <taxon>Fulvivirgaceae</taxon>
        <taxon>Pseudochryseolinea</taxon>
    </lineage>
</organism>
<proteinExistence type="predicted"/>
<comment type="caution">
    <text evidence="3">The sequence shown here is derived from an EMBL/GenBank/DDBJ whole genome shotgun (WGS) entry which is preliminary data.</text>
</comment>
<accession>A0A364Y630</accession>
<dbReference type="RefSeq" id="WP_112746078.1">
    <property type="nucleotide sequence ID" value="NZ_QMFY01000002.1"/>
</dbReference>
<dbReference type="Pfam" id="PF00144">
    <property type="entry name" value="Beta-lactamase"/>
    <property type="match status" value="1"/>
</dbReference>
<dbReference type="InterPro" id="IPR001466">
    <property type="entry name" value="Beta-lactam-related"/>
</dbReference>
<dbReference type="Proteomes" id="UP000251889">
    <property type="component" value="Unassembled WGS sequence"/>
</dbReference>
<feature type="domain" description="Beta-lactamase-related" evidence="2">
    <location>
        <begin position="53"/>
        <end position="341"/>
    </location>
</feature>
<dbReference type="Gene3D" id="3.40.710.10">
    <property type="entry name" value="DD-peptidase/beta-lactamase superfamily"/>
    <property type="match status" value="1"/>
</dbReference>
<dbReference type="InterPro" id="IPR050491">
    <property type="entry name" value="AmpC-like"/>
</dbReference>
<feature type="repeat" description="TPR" evidence="1">
    <location>
        <begin position="436"/>
        <end position="469"/>
    </location>
</feature>
<sequence length="484" mass="55505">MKPLKVLSIVMTVIVAPVACKGESIYLNLTDSSRKARAVHQYMLELYKRQQFTGSILVAEHGKVIYQNAFCMADRENQRTFLTSTPSYIGSLSKSFTAMAIMILKDKGKLEYDMPIRKYFPDLPPCTQSITILHLLHHTSGLAVFDDFPDMTEQDVFKILCQQQTLRFTPGEKFEYCNAGYTLLGMLIAKLSVSTLHEFFQDYIFRPLQMNRTSLNEIQKRNTFRAVGYDVYGTENNYDTFIGGSASIISTADDLFKWDQALYNDKLVKPSTLKDAFEPSSHVLHDDVYGDKSYGFGWWIGEFHGERSFFHDGAFGGFRAYLERFPASKNTIIHISNLRHNLSLEMWTALVNILDDKSFTLPKISVSSWMYQQIQQRGISDAINAYEKIKASPHVSEYLFNESELNRLGYYLLRANRMQDAIDIFRLNVLEYPTSGNVHDSLGEAYLKSGNKQLALVSYRRSLVLDPQNYNAAQMIRELENDRD</sequence>
<protein>
    <recommendedName>
        <fullName evidence="2">Beta-lactamase-related domain-containing protein</fullName>
    </recommendedName>
</protein>
<dbReference type="EMBL" id="QMFY01000002">
    <property type="protein sequence ID" value="RAW02255.1"/>
    <property type="molecule type" value="Genomic_DNA"/>
</dbReference>
<dbReference type="InterPro" id="IPR012338">
    <property type="entry name" value="Beta-lactam/transpept-like"/>
</dbReference>
<dbReference type="SMART" id="SM00028">
    <property type="entry name" value="TPR"/>
    <property type="match status" value="2"/>
</dbReference>